<dbReference type="AlphaFoldDB" id="A0AAN8K9U1"/>
<comment type="caution">
    <text evidence="2">The sequence shown here is derived from an EMBL/GenBank/DDBJ whole genome shotgun (WGS) entry which is preliminary data.</text>
</comment>
<reference evidence="2 3" key="1">
    <citation type="submission" date="2024-01" db="EMBL/GenBank/DDBJ databases">
        <title>The genome of the rayed Mediterranean limpet Patella caerulea (Linnaeus, 1758).</title>
        <authorList>
            <person name="Anh-Thu Weber A."/>
            <person name="Halstead-Nussloch G."/>
        </authorList>
    </citation>
    <scope>NUCLEOTIDE SEQUENCE [LARGE SCALE GENOMIC DNA]</scope>
    <source>
        <strain evidence="2">AATW-2023a</strain>
        <tissue evidence="2">Whole specimen</tissue>
    </source>
</reference>
<proteinExistence type="predicted"/>
<feature type="region of interest" description="Disordered" evidence="1">
    <location>
        <begin position="304"/>
        <end position="330"/>
    </location>
</feature>
<gene>
    <name evidence="2" type="ORF">SNE40_004658</name>
</gene>
<sequence>MATLARTGSAKEVGAVTYNLKEQRYLEKSIQSLSIEQNYSLKLLELNHRVLRVNHRKLKDRVNRIKSNLSIEDIVELRHQESVGRFKPVANCLNLGSASKIAAASRRLNLGSVSDRPDVSQKYYKKLPKSAPFQSRRYSVSGEFASKRDDIDISGGPSTSVGITPEIIVMAPTKSFMKEQDNAIEQRPHTTDVSIRNRRSSLRPSTQSYSANHHCSNHSLFSSHSALEKELKCPSRASSIQKLPTVVDDSIESNLGENLFEERRQDMLYLEAINSDILKKRQEVFLQEVENYLKHSKAAGISESDLADTEDVDGATQPEEKGSRRRVGFDGRPPAEIYKERLLNLWKGLNKCRYLRVPDSVMDLSGITTLARDQFQLNSFWKHNPESPVN</sequence>
<evidence type="ECO:0000256" key="1">
    <source>
        <dbReference type="SAM" id="MobiDB-lite"/>
    </source>
</evidence>
<protein>
    <submittedName>
        <fullName evidence="2">Uncharacterized protein</fullName>
    </submittedName>
</protein>
<accession>A0AAN8K9U1</accession>
<feature type="compositionally biased region" description="Polar residues" evidence="1">
    <location>
        <begin position="202"/>
        <end position="213"/>
    </location>
</feature>
<organism evidence="2 3">
    <name type="scientific">Patella caerulea</name>
    <name type="common">Rayed Mediterranean limpet</name>
    <dbReference type="NCBI Taxonomy" id="87958"/>
    <lineage>
        <taxon>Eukaryota</taxon>
        <taxon>Metazoa</taxon>
        <taxon>Spiralia</taxon>
        <taxon>Lophotrochozoa</taxon>
        <taxon>Mollusca</taxon>
        <taxon>Gastropoda</taxon>
        <taxon>Patellogastropoda</taxon>
        <taxon>Patelloidea</taxon>
        <taxon>Patellidae</taxon>
        <taxon>Patella</taxon>
    </lineage>
</organism>
<evidence type="ECO:0000313" key="3">
    <source>
        <dbReference type="Proteomes" id="UP001347796"/>
    </source>
</evidence>
<evidence type="ECO:0000313" key="2">
    <source>
        <dbReference type="EMBL" id="KAK6188495.1"/>
    </source>
</evidence>
<dbReference type="Proteomes" id="UP001347796">
    <property type="component" value="Unassembled WGS sequence"/>
</dbReference>
<keyword evidence="3" id="KW-1185">Reference proteome</keyword>
<feature type="region of interest" description="Disordered" evidence="1">
    <location>
        <begin position="183"/>
        <end position="213"/>
    </location>
</feature>
<dbReference type="EMBL" id="JAZGQO010000003">
    <property type="protein sequence ID" value="KAK6188495.1"/>
    <property type="molecule type" value="Genomic_DNA"/>
</dbReference>
<name>A0AAN8K9U1_PATCE</name>